<gene>
    <name evidence="2" type="ORF">HKBW3S43_01373</name>
</gene>
<feature type="non-terminal residue" evidence="2">
    <location>
        <position position="1"/>
    </location>
</feature>
<dbReference type="Gene3D" id="1.10.3210.10">
    <property type="entry name" value="Hypothetical protein af1432"/>
    <property type="match status" value="1"/>
</dbReference>
<organism evidence="2 3">
    <name type="scientific">Candidatus Hakubella thermalkaliphila</name>
    <dbReference type="NCBI Taxonomy" id="2754717"/>
    <lineage>
        <taxon>Bacteria</taxon>
        <taxon>Bacillati</taxon>
        <taxon>Actinomycetota</taxon>
        <taxon>Actinomycetota incertae sedis</taxon>
        <taxon>Candidatus Hakubellales</taxon>
        <taxon>Candidatus Hakubellaceae</taxon>
        <taxon>Candidatus Hakubella</taxon>
    </lineage>
</organism>
<dbReference type="Pfam" id="PF13487">
    <property type="entry name" value="HD_5"/>
    <property type="match status" value="1"/>
</dbReference>
<evidence type="ECO:0000313" key="3">
    <source>
        <dbReference type="Proteomes" id="UP000576480"/>
    </source>
</evidence>
<dbReference type="Proteomes" id="UP000576480">
    <property type="component" value="Unassembled WGS sequence"/>
</dbReference>
<comment type="caution">
    <text evidence="2">The sequence shown here is derived from an EMBL/GenBank/DDBJ whole genome shotgun (WGS) entry which is preliminary data.</text>
</comment>
<accession>A0A6V8PTN8</accession>
<dbReference type="InterPro" id="IPR037522">
    <property type="entry name" value="HD_GYP_dom"/>
</dbReference>
<evidence type="ECO:0000313" key="2">
    <source>
        <dbReference type="EMBL" id="GFP35583.1"/>
    </source>
</evidence>
<reference evidence="2 3" key="1">
    <citation type="journal article" date="2020" name="Front. Microbiol.">
        <title>Single-cell genomics of novel Actinobacteria with the Wood-Ljungdahl pathway discovered in a serpentinizing system.</title>
        <authorList>
            <person name="Merino N."/>
            <person name="Kawai M."/>
            <person name="Boyd E.S."/>
            <person name="Colman D.R."/>
            <person name="McGlynn S.E."/>
            <person name="Nealson K.H."/>
            <person name="Kurokawa K."/>
            <person name="Hongoh Y."/>
        </authorList>
    </citation>
    <scope>NUCLEOTIDE SEQUENCE [LARGE SCALE GENOMIC DNA]</scope>
    <source>
        <strain evidence="2 3">S43</strain>
    </source>
</reference>
<dbReference type="PANTHER" id="PTHR43155">
    <property type="entry name" value="CYCLIC DI-GMP PHOSPHODIESTERASE PA4108-RELATED"/>
    <property type="match status" value="1"/>
</dbReference>
<dbReference type="SUPFAM" id="SSF109604">
    <property type="entry name" value="HD-domain/PDEase-like"/>
    <property type="match status" value="1"/>
</dbReference>
<dbReference type="PROSITE" id="PS51832">
    <property type="entry name" value="HD_GYP"/>
    <property type="match status" value="1"/>
</dbReference>
<dbReference type="AlphaFoldDB" id="A0A6V8PTN8"/>
<dbReference type="RefSeq" id="WP_275942543.1">
    <property type="nucleotide sequence ID" value="NZ_BLSB01000142.1"/>
</dbReference>
<protein>
    <submittedName>
        <fullName evidence="2">Putative two-component system response regulator</fullName>
    </submittedName>
</protein>
<dbReference type="EMBL" id="BLSB01000142">
    <property type="protein sequence ID" value="GFP35583.1"/>
    <property type="molecule type" value="Genomic_DNA"/>
</dbReference>
<dbReference type="CDD" id="cd00077">
    <property type="entry name" value="HDc"/>
    <property type="match status" value="1"/>
</dbReference>
<name>A0A6V8PTN8_9ACTN</name>
<evidence type="ECO:0000259" key="1">
    <source>
        <dbReference type="PROSITE" id="PS51832"/>
    </source>
</evidence>
<sequence length="84" mass="9401">GNHERYDGQGYPRGLKGDEIPILAAILSVADSFDAMTTKRPYRDPFPFEKAVQEIELNSGKMYHPAVVEAFLKSAQKGNFLVEE</sequence>
<feature type="domain" description="HD-GYP" evidence="1">
    <location>
        <begin position="1"/>
        <end position="84"/>
    </location>
</feature>
<proteinExistence type="predicted"/>
<dbReference type="InterPro" id="IPR003607">
    <property type="entry name" value="HD/PDEase_dom"/>
</dbReference>
<dbReference type="PANTHER" id="PTHR43155:SF2">
    <property type="entry name" value="CYCLIC DI-GMP PHOSPHODIESTERASE PA4108"/>
    <property type="match status" value="1"/>
</dbReference>